<dbReference type="PROSITE" id="PS00028">
    <property type="entry name" value="ZINC_FINGER_C2H2_1"/>
    <property type="match status" value="1"/>
</dbReference>
<dbReference type="EMBL" id="KI964891">
    <property type="protein sequence ID" value="EUC27682.1"/>
    <property type="molecule type" value="Genomic_DNA"/>
</dbReference>
<organism evidence="2 3">
    <name type="scientific">Cochliobolus carbonum (strain 26-R-13)</name>
    <name type="common">Maize leaf spot fungus</name>
    <name type="synonym">Bipolaris zeicola</name>
    <dbReference type="NCBI Taxonomy" id="930089"/>
    <lineage>
        <taxon>Eukaryota</taxon>
        <taxon>Fungi</taxon>
        <taxon>Dikarya</taxon>
        <taxon>Ascomycota</taxon>
        <taxon>Pezizomycotina</taxon>
        <taxon>Dothideomycetes</taxon>
        <taxon>Pleosporomycetidae</taxon>
        <taxon>Pleosporales</taxon>
        <taxon>Pleosporineae</taxon>
        <taxon>Pleosporaceae</taxon>
        <taxon>Bipolaris</taxon>
    </lineage>
</organism>
<dbReference type="OrthoDB" id="4485682at2759"/>
<dbReference type="InterPro" id="IPR013762">
    <property type="entry name" value="Integrase-like_cat_sf"/>
</dbReference>
<dbReference type="PANTHER" id="PTHR37535">
    <property type="entry name" value="FLUG DOMAIN PROTEIN"/>
    <property type="match status" value="1"/>
</dbReference>
<feature type="domain" description="C2H2-type" evidence="1">
    <location>
        <begin position="574"/>
        <end position="595"/>
    </location>
</feature>
<dbReference type="eggNOG" id="ENOG502QW3K">
    <property type="taxonomic scope" value="Eukaryota"/>
</dbReference>
<reference evidence="2 3" key="1">
    <citation type="journal article" date="2013" name="PLoS Genet.">
        <title>Comparative genome structure, secondary metabolite, and effector coding capacity across Cochliobolus pathogens.</title>
        <authorList>
            <person name="Condon B.J."/>
            <person name="Leng Y."/>
            <person name="Wu D."/>
            <person name="Bushley K.E."/>
            <person name="Ohm R.A."/>
            <person name="Otillar R."/>
            <person name="Martin J."/>
            <person name="Schackwitz W."/>
            <person name="Grimwood J."/>
            <person name="MohdZainudin N."/>
            <person name="Xue C."/>
            <person name="Wang R."/>
            <person name="Manning V.A."/>
            <person name="Dhillon B."/>
            <person name="Tu Z.J."/>
            <person name="Steffenson B.J."/>
            <person name="Salamov A."/>
            <person name="Sun H."/>
            <person name="Lowry S."/>
            <person name="LaButti K."/>
            <person name="Han J."/>
            <person name="Copeland A."/>
            <person name="Lindquist E."/>
            <person name="Barry K."/>
            <person name="Schmutz J."/>
            <person name="Baker S.E."/>
            <person name="Ciuffetti L.M."/>
            <person name="Grigoriev I.V."/>
            <person name="Zhong S."/>
            <person name="Turgeon B.G."/>
        </authorList>
    </citation>
    <scope>NUCLEOTIDE SEQUENCE [LARGE SCALE GENOMIC DNA]</scope>
    <source>
        <strain evidence="2 3">26-R-13</strain>
    </source>
</reference>
<dbReference type="InterPro" id="IPR013087">
    <property type="entry name" value="Znf_C2H2_type"/>
</dbReference>
<gene>
    <name evidence="2" type="ORF">COCCADRAFT_111050</name>
</gene>
<evidence type="ECO:0000259" key="1">
    <source>
        <dbReference type="PROSITE" id="PS00028"/>
    </source>
</evidence>
<proteinExistence type="predicted"/>
<dbReference type="Proteomes" id="UP000053841">
    <property type="component" value="Unassembled WGS sequence"/>
</dbReference>
<dbReference type="Gene3D" id="1.10.443.10">
    <property type="entry name" value="Intergrase catalytic core"/>
    <property type="match status" value="1"/>
</dbReference>
<dbReference type="InterPro" id="IPR021842">
    <property type="entry name" value="DUF3435"/>
</dbReference>
<dbReference type="GO" id="GO:0015074">
    <property type="term" value="P:DNA integration"/>
    <property type="evidence" value="ECO:0007669"/>
    <property type="project" value="InterPro"/>
</dbReference>
<keyword evidence="3" id="KW-1185">Reference proteome</keyword>
<accession>W6XKE3</accession>
<dbReference type="HOGENOM" id="CLU_015282_1_1_1"/>
<dbReference type="Pfam" id="PF11917">
    <property type="entry name" value="DUF3435"/>
    <property type="match status" value="1"/>
</dbReference>
<dbReference type="STRING" id="930089.W6XKE3"/>
<dbReference type="AlphaFoldDB" id="W6XKE3"/>
<dbReference type="GO" id="GO:0006310">
    <property type="term" value="P:DNA recombination"/>
    <property type="evidence" value="ECO:0007669"/>
    <property type="project" value="InterPro"/>
</dbReference>
<dbReference type="GO" id="GO:0003677">
    <property type="term" value="F:DNA binding"/>
    <property type="evidence" value="ECO:0007669"/>
    <property type="project" value="InterPro"/>
</dbReference>
<evidence type="ECO:0000313" key="2">
    <source>
        <dbReference type="EMBL" id="EUC27682.1"/>
    </source>
</evidence>
<evidence type="ECO:0000313" key="3">
    <source>
        <dbReference type="Proteomes" id="UP000053841"/>
    </source>
</evidence>
<name>W6XKE3_COCC2</name>
<dbReference type="GeneID" id="19144222"/>
<dbReference type="KEGG" id="bze:COCCADRAFT_111050"/>
<sequence>MRSISGKAFSSYLKWRLQQTKGAEGRKLSGMKSASSLSTHRKMFLTLYRKLTGETMSKKLERETLKVTTALAKELKLNYEPRKKSSLDVEDVKRIVETTLLTHSMSFQMGRYRIQACLFMLTAFITANRPGALLGLRYRDIKVVIMRNPNGGAHKLVIELTYRVTKQYLGSKPSNTFIIPEIEYDKFRHMSPHVYLLGLMFADKVFSIDSLTPERLYKLEIRSGCNELVVPIKDEAADLWVFRRYEQTATERKMSNDQLPYATIKTHLKDIGHIAGFQEVVKPYSFRYGTGNAFDRSLDVSNNMRNGIMNHSNDKVFKDHYFSRTISLDAQAVVRSTQPQKDLIQAACRMSRSIDPNRPRALTSEQKQSIAKDPEIQRMEKKLKQKNMDTKEFEKCKRDIRNKKQRMRYEMLQQSRKDYEKTQPEKDIQQQLLGKAFEEKTETVQRTQAHERLILAATSPPESSVEAEITRKVEAINAVKDYCIFEEGEMPRRRAEDPCTNYKPQETDDTRKKAIEEAKDVFVKEKRPTICFICLGNEGLVLEKRLYCFASPGDLSKHFKRHLTQFNESKGEKCRLCKVHFSNSLHMRRHAFEQHGTVSNNFS</sequence>
<dbReference type="RefSeq" id="XP_007718016.1">
    <property type="nucleotide sequence ID" value="XM_007719826.1"/>
</dbReference>
<dbReference type="PANTHER" id="PTHR37535:SF2">
    <property type="entry name" value="FINGER DOMAIN PROTEIN, PUTATIVE (AFU_ORTHOLOGUE AFUA_6G09300)-RELATED"/>
    <property type="match status" value="1"/>
</dbReference>
<protein>
    <recommendedName>
        <fullName evidence="1">C2H2-type domain-containing protein</fullName>
    </recommendedName>
</protein>